<gene>
    <name evidence="1" type="ORF">SPELUC_LOCUS166</name>
</gene>
<feature type="non-terminal residue" evidence="1">
    <location>
        <position position="93"/>
    </location>
</feature>
<evidence type="ECO:0000313" key="1">
    <source>
        <dbReference type="EMBL" id="CAG8440858.1"/>
    </source>
</evidence>
<dbReference type="EMBL" id="CAJVPW010000044">
    <property type="protein sequence ID" value="CAG8440858.1"/>
    <property type="molecule type" value="Genomic_DNA"/>
</dbReference>
<protein>
    <submittedName>
        <fullName evidence="1">9635_t:CDS:1</fullName>
    </submittedName>
</protein>
<accession>A0ACA9JXN5</accession>
<name>A0ACA9JXN5_9GLOM</name>
<organism evidence="1 2">
    <name type="scientific">Cetraspora pellucida</name>
    <dbReference type="NCBI Taxonomy" id="1433469"/>
    <lineage>
        <taxon>Eukaryota</taxon>
        <taxon>Fungi</taxon>
        <taxon>Fungi incertae sedis</taxon>
        <taxon>Mucoromycota</taxon>
        <taxon>Glomeromycotina</taxon>
        <taxon>Glomeromycetes</taxon>
        <taxon>Diversisporales</taxon>
        <taxon>Gigasporaceae</taxon>
        <taxon>Cetraspora</taxon>
    </lineage>
</organism>
<sequence length="93" mass="10397">MSSYEVKNPLSYECRTFLVSGFVRRINPEAIAIEATDIDFMYASNAVVNHNVQEIPSTTISSQRSAFDEIVDEIESTISQTPKKNNILATNSH</sequence>
<comment type="caution">
    <text evidence="1">The sequence shown here is derived from an EMBL/GenBank/DDBJ whole genome shotgun (WGS) entry which is preliminary data.</text>
</comment>
<evidence type="ECO:0000313" key="2">
    <source>
        <dbReference type="Proteomes" id="UP000789366"/>
    </source>
</evidence>
<keyword evidence="2" id="KW-1185">Reference proteome</keyword>
<proteinExistence type="predicted"/>
<reference evidence="1" key="1">
    <citation type="submission" date="2021-06" db="EMBL/GenBank/DDBJ databases">
        <authorList>
            <person name="Kallberg Y."/>
            <person name="Tangrot J."/>
            <person name="Rosling A."/>
        </authorList>
    </citation>
    <scope>NUCLEOTIDE SEQUENCE</scope>
    <source>
        <strain evidence="1">28 12/20/2015</strain>
    </source>
</reference>
<dbReference type="Proteomes" id="UP000789366">
    <property type="component" value="Unassembled WGS sequence"/>
</dbReference>